<accession>S0GJU3</accession>
<evidence type="ECO:0000313" key="2">
    <source>
        <dbReference type="EMBL" id="EOS18571.1"/>
    </source>
</evidence>
<name>S0GJU3_9BACT</name>
<dbReference type="PANTHER" id="PTHR13696">
    <property type="entry name" value="P-LOOP CONTAINING NUCLEOSIDE TRIPHOSPHATE HYDROLASE"/>
    <property type="match status" value="1"/>
</dbReference>
<dbReference type="HOGENOM" id="CLU_037612_2_0_10"/>
<dbReference type="InterPro" id="IPR025669">
    <property type="entry name" value="AAA_dom"/>
</dbReference>
<organism evidence="2 3">
    <name type="scientific">Parabacteroides goldsteinii dnLKV18</name>
    <dbReference type="NCBI Taxonomy" id="1235789"/>
    <lineage>
        <taxon>Bacteria</taxon>
        <taxon>Pseudomonadati</taxon>
        <taxon>Bacteroidota</taxon>
        <taxon>Bacteroidia</taxon>
        <taxon>Bacteroidales</taxon>
        <taxon>Tannerellaceae</taxon>
        <taxon>Parabacteroides</taxon>
    </lineage>
</organism>
<dbReference type="PANTHER" id="PTHR13696:SF99">
    <property type="entry name" value="COBYRINIC ACID AC-DIAMIDE SYNTHASE"/>
    <property type="match status" value="1"/>
</dbReference>
<comment type="caution">
    <text evidence="2">The sequence shown here is derived from an EMBL/GenBank/DDBJ whole genome shotgun (WGS) entry which is preliminary data.</text>
</comment>
<protein>
    <recommendedName>
        <fullName evidence="1">AAA domain-containing protein</fullName>
    </recommendedName>
</protein>
<reference evidence="2 3" key="1">
    <citation type="submission" date="2013-04" db="EMBL/GenBank/DDBJ databases">
        <title>The Genome Sequence of Parabacteroides goldsteinii dnLKV18.</title>
        <authorList>
            <consortium name="The Broad Institute Genomics Platform"/>
            <consortium name="The Broad Institute Genome Sequencing Center for Infectious Disease"/>
            <person name="Earl A."/>
            <person name="Xavier R."/>
            <person name="Kuhn K."/>
            <person name="Stappenbeck T."/>
            <person name="Walker B."/>
            <person name="Young S."/>
            <person name="Zeng Q."/>
            <person name="Gargeya S."/>
            <person name="Fitzgerald M."/>
            <person name="Haas B."/>
            <person name="Abouelleil A."/>
            <person name="Allen A.W."/>
            <person name="Alvarado L."/>
            <person name="Arachchi H.M."/>
            <person name="Berlin A.M."/>
            <person name="Chapman S.B."/>
            <person name="Gainer-Dewar J."/>
            <person name="Goldberg J."/>
            <person name="Griggs A."/>
            <person name="Gujja S."/>
            <person name="Hansen M."/>
            <person name="Howarth C."/>
            <person name="Imamovic A."/>
            <person name="Ireland A."/>
            <person name="Larimer J."/>
            <person name="McCowan C."/>
            <person name="Murphy C."/>
            <person name="Pearson M."/>
            <person name="Poon T.W."/>
            <person name="Priest M."/>
            <person name="Roberts A."/>
            <person name="Saif S."/>
            <person name="Shea T."/>
            <person name="Sisk P."/>
            <person name="Sykes S."/>
            <person name="Wortman J."/>
            <person name="Nusbaum C."/>
            <person name="Birren B."/>
        </authorList>
    </citation>
    <scope>NUCLEOTIDE SEQUENCE [LARGE SCALE GENOMIC DNA]</scope>
    <source>
        <strain evidence="3">dnLKV18</strain>
    </source>
</reference>
<dbReference type="InterPro" id="IPR027417">
    <property type="entry name" value="P-loop_NTPase"/>
</dbReference>
<dbReference type="AlphaFoldDB" id="S0GJU3"/>
<dbReference type="CDD" id="cd02042">
    <property type="entry name" value="ParAB_family"/>
    <property type="match status" value="1"/>
</dbReference>
<sequence length="387" mass="44897">MNKIFFQLYMGILIKIKLYTMKIISLFNNKGGVGKSTLAFHLSHILAEMGYNILMIDLDPQCNLTICGMEEEYLHEIWREEDPFIDDFDSTKRKYSAGKFEKFIHKPKTIHFLLKPTEDGISETIEIPSPIHIKNNLDLIPGRLTVHQYEAKIAERWSGAYMGDPLAIRTLTNIRTIAEEYGVRFHYDFVIIDTSPSLGALNKLIISTVDGFLIPALPDMFSLYGIRNIGNSLKQWKKEFSTIYTLISDDKRKKFPPKFVRFLGYTIYNAKKYTGQTDWDLARAHYNYAQQIPETIETFISEDVREHLSSDMVHNPIGGMAVMHSHNTQPNMAQKYKHPIWEIPDLDNLESIDRGTIRGNIKMYTSTKEKYEEFAKSFLERIRTLDQ</sequence>
<gene>
    <name evidence="2" type="ORF">C803_01568</name>
</gene>
<proteinExistence type="predicted"/>
<feature type="domain" description="AAA" evidence="1">
    <location>
        <begin position="21"/>
        <end position="240"/>
    </location>
</feature>
<evidence type="ECO:0000313" key="3">
    <source>
        <dbReference type="Proteomes" id="UP000014140"/>
    </source>
</evidence>
<keyword evidence="3" id="KW-1185">Reference proteome</keyword>
<dbReference type="SUPFAM" id="SSF52540">
    <property type="entry name" value="P-loop containing nucleoside triphosphate hydrolases"/>
    <property type="match status" value="1"/>
</dbReference>
<dbReference type="Gene3D" id="3.40.50.300">
    <property type="entry name" value="P-loop containing nucleotide triphosphate hydrolases"/>
    <property type="match status" value="1"/>
</dbReference>
<dbReference type="Proteomes" id="UP000014140">
    <property type="component" value="Unassembled WGS sequence"/>
</dbReference>
<dbReference type="InterPro" id="IPR050678">
    <property type="entry name" value="DNA_Partitioning_ATPase"/>
</dbReference>
<dbReference type="PATRIC" id="fig|1235789.3.peg.1576"/>
<dbReference type="Pfam" id="PF13614">
    <property type="entry name" value="AAA_31"/>
    <property type="match status" value="1"/>
</dbReference>
<evidence type="ECO:0000259" key="1">
    <source>
        <dbReference type="Pfam" id="PF13614"/>
    </source>
</evidence>
<dbReference type="EMBL" id="ASSQ01000009">
    <property type="protein sequence ID" value="EOS18571.1"/>
    <property type="molecule type" value="Genomic_DNA"/>
</dbReference>